<reference evidence="2 3" key="1">
    <citation type="journal article" date="2010" name="Science">
        <title>Genomic comparison of the ants Camponotus floridanus and Harpegnathos saltator.</title>
        <authorList>
            <person name="Bonasio R."/>
            <person name="Zhang G."/>
            <person name="Ye C."/>
            <person name="Mutti N.S."/>
            <person name="Fang X."/>
            <person name="Qin N."/>
            <person name="Donahue G."/>
            <person name="Yang P."/>
            <person name="Li Q."/>
            <person name="Li C."/>
            <person name="Zhang P."/>
            <person name="Huang Z."/>
            <person name="Berger S.L."/>
            <person name="Reinberg D."/>
            <person name="Wang J."/>
            <person name="Liebig J."/>
        </authorList>
    </citation>
    <scope>NUCLEOTIDE SEQUENCE [LARGE SCALE GENOMIC DNA]</scope>
    <source>
        <strain evidence="3">C129</strain>
    </source>
</reference>
<evidence type="ECO:0000313" key="2">
    <source>
        <dbReference type="EMBL" id="EFN67072.1"/>
    </source>
</evidence>
<feature type="region of interest" description="Disordered" evidence="1">
    <location>
        <begin position="94"/>
        <end position="139"/>
    </location>
</feature>
<protein>
    <submittedName>
        <fullName evidence="2">Uncharacterized protein</fullName>
    </submittedName>
</protein>
<feature type="compositionally biased region" description="Low complexity" evidence="1">
    <location>
        <begin position="127"/>
        <end position="139"/>
    </location>
</feature>
<feature type="compositionally biased region" description="Polar residues" evidence="1">
    <location>
        <begin position="117"/>
        <end position="126"/>
    </location>
</feature>
<dbReference type="EMBL" id="GL439552">
    <property type="protein sequence ID" value="EFN67072.1"/>
    <property type="molecule type" value="Genomic_DNA"/>
</dbReference>
<evidence type="ECO:0000313" key="3">
    <source>
        <dbReference type="Proteomes" id="UP000000311"/>
    </source>
</evidence>
<feature type="region of interest" description="Disordered" evidence="1">
    <location>
        <begin position="1"/>
        <end position="30"/>
    </location>
</feature>
<keyword evidence="3" id="KW-1185">Reference proteome</keyword>
<proteinExistence type="predicted"/>
<feature type="compositionally biased region" description="Low complexity" evidence="1">
    <location>
        <begin position="14"/>
        <end position="28"/>
    </location>
</feature>
<evidence type="ECO:0000256" key="1">
    <source>
        <dbReference type="SAM" id="MobiDB-lite"/>
    </source>
</evidence>
<dbReference type="InParanoid" id="E2AHK2"/>
<dbReference type="Proteomes" id="UP000000311">
    <property type="component" value="Unassembled WGS sequence"/>
</dbReference>
<dbReference type="AlphaFoldDB" id="E2AHK2"/>
<accession>E2AHK2</accession>
<sequence length="139" mass="15384">MRELEVISRRTTHAKSSSISAGKSSLAGNGDTRELAYYPLQAVTRLFPGGAILPEDPQPSSPPSFYGHQSVRYVDRPRFATLLVKSLPTELNPWDFDCERPRTHRHRTRNARVTVRPANNGQSWGRSSSSSSSSSTEIG</sequence>
<name>E2AHK2_CAMFO</name>
<organism evidence="3">
    <name type="scientific">Camponotus floridanus</name>
    <name type="common">Florida carpenter ant</name>
    <dbReference type="NCBI Taxonomy" id="104421"/>
    <lineage>
        <taxon>Eukaryota</taxon>
        <taxon>Metazoa</taxon>
        <taxon>Ecdysozoa</taxon>
        <taxon>Arthropoda</taxon>
        <taxon>Hexapoda</taxon>
        <taxon>Insecta</taxon>
        <taxon>Pterygota</taxon>
        <taxon>Neoptera</taxon>
        <taxon>Endopterygota</taxon>
        <taxon>Hymenoptera</taxon>
        <taxon>Apocrita</taxon>
        <taxon>Aculeata</taxon>
        <taxon>Formicoidea</taxon>
        <taxon>Formicidae</taxon>
        <taxon>Formicinae</taxon>
        <taxon>Camponotus</taxon>
    </lineage>
</organism>
<gene>
    <name evidence="2" type="ORF">EAG_06303</name>
</gene>